<keyword evidence="3" id="KW-1185">Reference proteome</keyword>
<dbReference type="EMBL" id="KL596696">
    <property type="protein sequence ID" value="KER28579.1"/>
    <property type="molecule type" value="Genomic_DNA"/>
</dbReference>
<name>A0A075AGB0_OPIVI</name>
<dbReference type="Proteomes" id="UP000054324">
    <property type="component" value="Unassembled WGS sequence"/>
</dbReference>
<organism evidence="2 3">
    <name type="scientific">Opisthorchis viverrini</name>
    <name type="common">Southeast Asian liver fluke</name>
    <dbReference type="NCBI Taxonomy" id="6198"/>
    <lineage>
        <taxon>Eukaryota</taxon>
        <taxon>Metazoa</taxon>
        <taxon>Spiralia</taxon>
        <taxon>Lophotrochozoa</taxon>
        <taxon>Platyhelminthes</taxon>
        <taxon>Trematoda</taxon>
        <taxon>Digenea</taxon>
        <taxon>Opisthorchiida</taxon>
        <taxon>Opisthorchiata</taxon>
        <taxon>Opisthorchiidae</taxon>
        <taxon>Opisthorchis</taxon>
    </lineage>
</organism>
<dbReference type="RefSeq" id="XP_009167669.1">
    <property type="nucleotide sequence ID" value="XM_009169405.1"/>
</dbReference>
<evidence type="ECO:0008006" key="4">
    <source>
        <dbReference type="Google" id="ProtNLM"/>
    </source>
</evidence>
<accession>A0A075AGB0</accession>
<dbReference type="PANTHER" id="PTHR33327">
    <property type="entry name" value="ENDONUCLEASE"/>
    <property type="match status" value="1"/>
</dbReference>
<dbReference type="KEGG" id="ovi:T265_04623"/>
<evidence type="ECO:0000256" key="1">
    <source>
        <dbReference type="SAM" id="MobiDB-lite"/>
    </source>
</evidence>
<feature type="region of interest" description="Disordered" evidence="1">
    <location>
        <begin position="33"/>
        <end position="68"/>
    </location>
</feature>
<proteinExistence type="predicted"/>
<evidence type="ECO:0000313" key="2">
    <source>
        <dbReference type="EMBL" id="KER28579.1"/>
    </source>
</evidence>
<dbReference type="STRING" id="6198.A0A075AGB0"/>
<dbReference type="AlphaFoldDB" id="A0A075AGB0"/>
<gene>
    <name evidence="2" type="ORF">T265_04623</name>
</gene>
<sequence length="267" mass="29311">MLSSQNHSIPHTEPDTVPPAVCSSLFLRRFTRRQPVLNTPSQTPDPVSYNPTTRYPVPPVQNPTEKGANTMKAIPGLKSMGAREFTYPAEADPTPHVQTILASIHDSVPLAGLASIADKILEIQPCSANVFSVNTSDSVSALHDRLDQLADQVAAIRINRHQPFRRPPFRSRSTSRSHSSSREQAFCWYHSTFGHRARKCSQPCSFRPNYPTTQSTSANSRAELEASKVLNPTHITRRLTIIDKPSGLKSLVDPGSDISIIPVSAVS</sequence>
<evidence type="ECO:0000313" key="3">
    <source>
        <dbReference type="Proteomes" id="UP000054324"/>
    </source>
</evidence>
<dbReference type="GeneID" id="20318805"/>
<dbReference type="CTD" id="20318805"/>
<feature type="compositionally biased region" description="Polar residues" evidence="1">
    <location>
        <begin position="36"/>
        <end position="53"/>
    </location>
</feature>
<dbReference type="OrthoDB" id="6231004at2759"/>
<dbReference type="PANTHER" id="PTHR33327:SF3">
    <property type="entry name" value="RNA-DIRECTED DNA POLYMERASE"/>
    <property type="match status" value="1"/>
</dbReference>
<reference evidence="2 3" key="1">
    <citation type="submission" date="2013-11" db="EMBL/GenBank/DDBJ databases">
        <title>Opisthorchis viverrini - life in the bile duct.</title>
        <authorList>
            <person name="Young N.D."/>
            <person name="Nagarajan N."/>
            <person name="Lin S.J."/>
            <person name="Korhonen P.K."/>
            <person name="Jex A.R."/>
            <person name="Hall R.S."/>
            <person name="Safavi-Hemami H."/>
            <person name="Kaewkong W."/>
            <person name="Bertrand D."/>
            <person name="Gao S."/>
            <person name="Seet Q."/>
            <person name="Wongkham S."/>
            <person name="Teh B.T."/>
            <person name="Wongkham C."/>
            <person name="Intapan P.M."/>
            <person name="Maleewong W."/>
            <person name="Yang X."/>
            <person name="Hu M."/>
            <person name="Wang Z."/>
            <person name="Hofmann A."/>
            <person name="Sternberg P.W."/>
            <person name="Tan P."/>
            <person name="Wang J."/>
            <person name="Gasser R.B."/>
        </authorList>
    </citation>
    <scope>NUCLEOTIDE SEQUENCE [LARGE SCALE GENOMIC DNA]</scope>
</reference>
<protein>
    <recommendedName>
        <fullName evidence="4">Peptidase A2 domain-containing protein</fullName>
    </recommendedName>
</protein>